<dbReference type="Proteomes" id="UP000198902">
    <property type="component" value="Unassembled WGS sequence"/>
</dbReference>
<gene>
    <name evidence="2" type="ORF">BN996_01112</name>
</gene>
<name>A0A0D6JPX9_9EURY</name>
<dbReference type="CDD" id="cd00085">
    <property type="entry name" value="HNHc"/>
    <property type="match status" value="1"/>
</dbReference>
<reference evidence="3" key="1">
    <citation type="submission" date="2015-03" db="EMBL/GenBank/DDBJ databases">
        <authorList>
            <person name="Urmite Genomes"/>
        </authorList>
    </citation>
    <scope>NUCLEOTIDE SEQUENCE [LARGE SCALE GENOMIC DNA]</scope>
    <source>
        <strain evidence="3">Arc-Hr</strain>
    </source>
</reference>
<evidence type="ECO:0000259" key="1">
    <source>
        <dbReference type="SMART" id="SM00507"/>
    </source>
</evidence>
<sequence length="264" mass="30226">MSRSDGYRTFPTSVRREILKRDDFQCQVCGRLGPERGGNIDLEAHHMREDPEYVDRDHADNGTTMCIPCHHLITHRTTADDLPFALDDVAAEVNLLYKDIEILVYLYEHGPATTSEIREATSGSARTSIIERLWTLMSIDRDVDSLDGPLIDKDLDTDEWGYPGDIGRTVRGRVPEGEEELVNRLRDELLRRLLDAGVNRSTLALFFGRSRRATFYIAKRAGAIRVPFDDESHPDALMDEDEFDRVVDGMERLFRGIDRSRDDR</sequence>
<keyword evidence="3" id="KW-1185">Reference proteome</keyword>
<dbReference type="OrthoDB" id="292490at2157"/>
<organism evidence="2 3">
    <name type="scientific">Haloferax massiliensis</name>
    <dbReference type="NCBI Taxonomy" id="1476858"/>
    <lineage>
        <taxon>Archaea</taxon>
        <taxon>Methanobacteriati</taxon>
        <taxon>Methanobacteriota</taxon>
        <taxon>Stenosarchaea group</taxon>
        <taxon>Halobacteria</taxon>
        <taxon>Halobacteriales</taxon>
        <taxon>Haloferacaceae</taxon>
        <taxon>Haloferax</taxon>
    </lineage>
</organism>
<dbReference type="RefSeq" id="WP_089777519.1">
    <property type="nucleotide sequence ID" value="NZ_CABLRR010000002.1"/>
</dbReference>
<dbReference type="EMBL" id="CSTE01000002">
    <property type="protein sequence ID" value="CQR49645.1"/>
    <property type="molecule type" value="Genomic_DNA"/>
</dbReference>
<proteinExistence type="predicted"/>
<dbReference type="AlphaFoldDB" id="A0A0D6JPX9"/>
<protein>
    <recommendedName>
        <fullName evidence="1">HNH nuclease domain-containing protein</fullName>
    </recommendedName>
</protein>
<dbReference type="SMART" id="SM00507">
    <property type="entry name" value="HNHc"/>
    <property type="match status" value="1"/>
</dbReference>
<evidence type="ECO:0000313" key="2">
    <source>
        <dbReference type="EMBL" id="CQR49645.1"/>
    </source>
</evidence>
<evidence type="ECO:0000313" key="3">
    <source>
        <dbReference type="Proteomes" id="UP000198902"/>
    </source>
</evidence>
<accession>A0A0D6JPX9</accession>
<feature type="domain" description="HNH nuclease" evidence="1">
    <location>
        <begin position="13"/>
        <end position="71"/>
    </location>
</feature>
<dbReference type="InterPro" id="IPR003615">
    <property type="entry name" value="HNH_nuc"/>
</dbReference>